<feature type="binding site" evidence="6">
    <location>
        <position position="140"/>
    </location>
    <ligand>
        <name>(3R)-3-methyl-D-ornithine</name>
        <dbReference type="ChEBI" id="CHEBI:64642"/>
    </ligand>
</feature>
<dbReference type="SFLD" id="SFLDG01280">
    <property type="entry name" value="HydE/PylB-like"/>
    <property type="match status" value="1"/>
</dbReference>
<dbReference type="InterPro" id="IPR006638">
    <property type="entry name" value="Elp3/MiaA/NifB-like_rSAM"/>
</dbReference>
<dbReference type="InterPro" id="IPR024021">
    <property type="entry name" value="FeFe-hyd_HydE_rSAM"/>
</dbReference>
<comment type="caution">
    <text evidence="8">The sequence shown here is derived from an EMBL/GenBank/DDBJ whole genome shotgun (WGS) entry which is preliminary data.</text>
</comment>
<dbReference type="GO" id="GO:0046872">
    <property type="term" value="F:metal ion binding"/>
    <property type="evidence" value="ECO:0007669"/>
    <property type="project" value="UniProtKB-KW"/>
</dbReference>
<organism evidence="8 9">
    <name type="scientific">Anaerobaca lacustris</name>
    <dbReference type="NCBI Taxonomy" id="3044600"/>
    <lineage>
        <taxon>Bacteria</taxon>
        <taxon>Pseudomonadati</taxon>
        <taxon>Planctomycetota</taxon>
        <taxon>Phycisphaerae</taxon>
        <taxon>Sedimentisphaerales</taxon>
        <taxon>Anaerobacaceae</taxon>
        <taxon>Anaerobaca</taxon>
    </lineage>
</organism>
<dbReference type="SFLD" id="SFLDS00029">
    <property type="entry name" value="Radical_SAM"/>
    <property type="match status" value="1"/>
</dbReference>
<dbReference type="PANTHER" id="PTHR43726">
    <property type="entry name" value="3-METHYLORNITHINE SYNTHASE"/>
    <property type="match status" value="1"/>
</dbReference>
<dbReference type="Gene3D" id="3.20.20.70">
    <property type="entry name" value="Aldolase class I"/>
    <property type="match status" value="1"/>
</dbReference>
<dbReference type="GO" id="GO:0051539">
    <property type="term" value="F:4 iron, 4 sulfur cluster binding"/>
    <property type="evidence" value="ECO:0007669"/>
    <property type="project" value="UniProtKB-KW"/>
</dbReference>
<dbReference type="InterPro" id="IPR007197">
    <property type="entry name" value="rSAM"/>
</dbReference>
<sequence>MLSRTQTILERVFTADVPDRADIEHLLRLDDERYVQLLFDFADVVRREYVGDGVLLRGIIEFSNSCRGTCAYCGLRAANRRLKRYRLTHAEILTAAENVCRSGLKTVVLQSGEEDNLDADALAAVIEEIKSRFDVAVTLSVGERDRRDYAMWKEAGADRYLLKIETSDPELYGQLHPGMSFENRIRCLVDLAELGYQTGSGNLVGLRGQTAESLAGDIVFFKKGDFDMISVSPFIAHAETPLADEPAGDLVMTLKMTALARIVSRNAHIPATTAIGSLGGRDERPRALGVGANVLMPNFTPAPYRQQYEIYPNKRCVMEDPGACPGCMGHMVAALGRFVDLDKGHSLKSRSAVGPIAIRSK</sequence>
<evidence type="ECO:0000256" key="4">
    <source>
        <dbReference type="ARBA" id="ARBA00023014"/>
    </source>
</evidence>
<evidence type="ECO:0000256" key="5">
    <source>
        <dbReference type="PIRSR" id="PIRSR004762-1"/>
    </source>
</evidence>
<dbReference type="SMART" id="SM00729">
    <property type="entry name" value="Elp3"/>
    <property type="match status" value="1"/>
</dbReference>
<evidence type="ECO:0000256" key="1">
    <source>
        <dbReference type="ARBA" id="ARBA00022691"/>
    </source>
</evidence>
<dbReference type="Pfam" id="PF04055">
    <property type="entry name" value="Radical_SAM"/>
    <property type="match status" value="1"/>
</dbReference>
<feature type="binding site" evidence="5">
    <location>
        <position position="73"/>
    </location>
    <ligand>
        <name>[4Fe-4S] cluster</name>
        <dbReference type="ChEBI" id="CHEBI:49883"/>
        <note>4Fe-4S-S-AdoMet</note>
    </ligand>
</feature>
<evidence type="ECO:0000256" key="2">
    <source>
        <dbReference type="ARBA" id="ARBA00022723"/>
    </source>
</evidence>
<dbReference type="InterPro" id="IPR013785">
    <property type="entry name" value="Aldolase_TIM"/>
</dbReference>
<proteinExistence type="predicted"/>
<accession>A0AAW6TVQ1</accession>
<gene>
    <name evidence="8" type="primary">hydE</name>
    <name evidence="8" type="ORF">QJ522_06510</name>
</gene>
<dbReference type="PROSITE" id="PS51918">
    <property type="entry name" value="RADICAL_SAM"/>
    <property type="match status" value="1"/>
</dbReference>
<dbReference type="AlphaFoldDB" id="A0AAW6TVQ1"/>
<dbReference type="SUPFAM" id="SSF102114">
    <property type="entry name" value="Radical SAM enzymes"/>
    <property type="match status" value="1"/>
</dbReference>
<keyword evidence="1 5" id="KW-0949">S-adenosyl-L-methionine</keyword>
<feature type="domain" description="Radical SAM core" evidence="7">
    <location>
        <begin position="52"/>
        <end position="272"/>
    </location>
</feature>
<evidence type="ECO:0000313" key="8">
    <source>
        <dbReference type="EMBL" id="MDI6448690.1"/>
    </source>
</evidence>
<keyword evidence="2" id="KW-0479">Metal-binding</keyword>
<name>A0AAW6TVQ1_9BACT</name>
<evidence type="ECO:0000256" key="6">
    <source>
        <dbReference type="PIRSR" id="PIRSR004762-2"/>
    </source>
</evidence>
<evidence type="ECO:0000256" key="3">
    <source>
        <dbReference type="ARBA" id="ARBA00023004"/>
    </source>
</evidence>
<feature type="binding site" evidence="5">
    <location>
        <position position="66"/>
    </location>
    <ligand>
        <name>[4Fe-4S] cluster</name>
        <dbReference type="ChEBI" id="CHEBI:49883"/>
        <note>4Fe-4S-S-AdoMet</note>
    </ligand>
</feature>
<dbReference type="Proteomes" id="UP001431776">
    <property type="component" value="Unassembled WGS sequence"/>
</dbReference>
<feature type="binding site" evidence="6">
    <location>
        <position position="165"/>
    </location>
    <ligand>
        <name>S-adenosyl-L-methionine</name>
        <dbReference type="ChEBI" id="CHEBI:59789"/>
    </ligand>
</feature>
<dbReference type="RefSeq" id="WP_349244100.1">
    <property type="nucleotide sequence ID" value="NZ_JASCXX010000006.1"/>
</dbReference>
<dbReference type="NCBIfam" id="TIGR03956">
    <property type="entry name" value="rSAM_HydE"/>
    <property type="match status" value="1"/>
</dbReference>
<keyword evidence="5" id="KW-0004">4Fe-4S</keyword>
<dbReference type="PANTHER" id="PTHR43726:SF1">
    <property type="entry name" value="BIOTIN SYNTHASE"/>
    <property type="match status" value="1"/>
</dbReference>
<protein>
    <submittedName>
        <fullName evidence="8">[FeFe] hydrogenase H-cluster radical SAM maturase HydE</fullName>
    </submittedName>
</protein>
<evidence type="ECO:0000313" key="9">
    <source>
        <dbReference type="Proteomes" id="UP001431776"/>
    </source>
</evidence>
<feature type="binding site" evidence="6">
    <location>
        <position position="184"/>
    </location>
    <ligand>
        <name>S-adenosyl-L-methionine</name>
        <dbReference type="ChEBI" id="CHEBI:59789"/>
    </ligand>
</feature>
<evidence type="ECO:0000259" key="7">
    <source>
        <dbReference type="PROSITE" id="PS51918"/>
    </source>
</evidence>
<dbReference type="SFLD" id="SFLDG01060">
    <property type="entry name" value="BATS_domain_containing"/>
    <property type="match status" value="1"/>
</dbReference>
<comment type="cofactor">
    <cofactor evidence="5">
        <name>[4Fe-4S] cluster</name>
        <dbReference type="ChEBI" id="CHEBI:49883"/>
    </cofactor>
    <text evidence="5">Binds 1 [4Fe-4S] cluster. The cluster is coordinated with 3 cysteines and an exchangeable S-adenosyl-L-methionine.</text>
</comment>
<dbReference type="InterPro" id="IPR058240">
    <property type="entry name" value="rSAM_sf"/>
</dbReference>
<feature type="binding site" evidence="5">
    <location>
        <position position="70"/>
    </location>
    <ligand>
        <name>[4Fe-4S] cluster</name>
        <dbReference type="ChEBI" id="CHEBI:49883"/>
        <note>4Fe-4S-S-AdoMet</note>
    </ligand>
</feature>
<reference evidence="8" key="1">
    <citation type="submission" date="2023-05" db="EMBL/GenBank/DDBJ databases">
        <title>Anaerotaeda fermentans gen. nov., sp. nov., a novel anaerobic planctomycete of the new family within the order Sedimentisphaerales isolated from Taman Peninsula, Russia.</title>
        <authorList>
            <person name="Khomyakova M.A."/>
            <person name="Merkel A.Y."/>
            <person name="Slobodkin A.I."/>
        </authorList>
    </citation>
    <scope>NUCLEOTIDE SEQUENCE</scope>
    <source>
        <strain evidence="8">M17dextr</strain>
    </source>
</reference>
<keyword evidence="3 5" id="KW-0408">Iron</keyword>
<dbReference type="SFLD" id="SFLDF00348">
    <property type="entry name" value="FeFe_hydrogenase_maturase_(Hyd"/>
    <property type="match status" value="1"/>
</dbReference>
<keyword evidence="4 5" id="KW-0411">Iron-sulfur</keyword>
<dbReference type="InterPro" id="IPR034422">
    <property type="entry name" value="HydE/PylB-like"/>
</dbReference>
<dbReference type="PIRSF" id="PIRSF004762">
    <property type="entry name" value="CHP00423"/>
    <property type="match status" value="1"/>
</dbReference>
<dbReference type="CDD" id="cd01335">
    <property type="entry name" value="Radical_SAM"/>
    <property type="match status" value="1"/>
</dbReference>
<dbReference type="GO" id="GO:0016740">
    <property type="term" value="F:transferase activity"/>
    <property type="evidence" value="ECO:0007669"/>
    <property type="project" value="TreeGrafter"/>
</dbReference>
<dbReference type="EMBL" id="JASCXX010000006">
    <property type="protein sequence ID" value="MDI6448690.1"/>
    <property type="molecule type" value="Genomic_DNA"/>
</dbReference>
<keyword evidence="9" id="KW-1185">Reference proteome</keyword>